<evidence type="ECO:0000256" key="2">
    <source>
        <dbReference type="ARBA" id="ARBA00008683"/>
    </source>
</evidence>
<evidence type="ECO:0000259" key="8">
    <source>
        <dbReference type="Pfam" id="PF01343"/>
    </source>
</evidence>
<keyword evidence="10" id="KW-1185">Reference proteome</keyword>
<feature type="domain" description="Peptidase S49" evidence="8">
    <location>
        <begin position="113"/>
        <end position="257"/>
    </location>
</feature>
<comment type="similarity">
    <text evidence="2">Belongs to the peptidase S49 family.</text>
</comment>
<sequence>MSKENQANDPMEEVGRMVQWGIHSLINWQRSQNTAPIDYIQFNLPPEMPTMPINRNPILERIQGKAPISLMELEKAFERIALDKRPKGVLLYLQGAPGALAELQMLRDSIKRLRERGKRVICYAKSYDLRTYYVASAADEILLQPGGDVSTLGLVQQQVFLKNALDSIGMEVDVVAITPYKSAADQFSRTEPSEESRAMTNWLLDSSYSQVVAGIAEGRGISEAAVHEMIDNAPYIDLMALENGYIDGISNEEGLQAHLGVKEIVLWDKADGMLLTKWLNVAGKYVAVLHLQGTIVDGESLDPPVDVPLPLVGGPRIGDVTTVQQIRNLMKDDRAAAVVIAIDSPGGSATASEAISSALDELAKDRPVVVYMHNVAASGGYYIATPADYIIAQPGTITGSIGVIFAKFITSGTLKKLRFNEEIYKRGDNADIMASSTPFTEEQREKMRNSVERIYEQFLGRVADARKMKTASIDAIGGGRVWTGQQAKENGLVDELGGLYEAIEKARELAKLSDEAPAMLVSRKTKPMPAQLAEQANPAAALNYWRGGLNNLFGGRTLMLMPFDIKING</sequence>
<dbReference type="InterPro" id="IPR029045">
    <property type="entry name" value="ClpP/crotonase-like_dom_sf"/>
</dbReference>
<dbReference type="InterPro" id="IPR002142">
    <property type="entry name" value="Peptidase_S49"/>
</dbReference>
<dbReference type="Proteomes" id="UP000594468">
    <property type="component" value="Chromosome"/>
</dbReference>
<feature type="domain" description="Peptidase S49" evidence="8">
    <location>
        <begin position="362"/>
        <end position="512"/>
    </location>
</feature>
<dbReference type="GO" id="GO:0006465">
    <property type="term" value="P:signal peptide processing"/>
    <property type="evidence" value="ECO:0007669"/>
    <property type="project" value="InterPro"/>
</dbReference>
<dbReference type="CDD" id="cd07018">
    <property type="entry name" value="S49_SppA_67K_type"/>
    <property type="match status" value="1"/>
</dbReference>
<evidence type="ECO:0000256" key="4">
    <source>
        <dbReference type="ARBA" id="ARBA00022801"/>
    </source>
</evidence>
<organism evidence="9 10">
    <name type="scientific">Phototrophicus methaneseepsis</name>
    <dbReference type="NCBI Taxonomy" id="2710758"/>
    <lineage>
        <taxon>Bacteria</taxon>
        <taxon>Bacillati</taxon>
        <taxon>Chloroflexota</taxon>
        <taxon>Candidatus Thermofontia</taxon>
        <taxon>Phototrophicales</taxon>
        <taxon>Phototrophicaceae</taxon>
        <taxon>Phototrophicus</taxon>
    </lineage>
</organism>
<dbReference type="KEGG" id="pmet:G4Y79_04235"/>
<evidence type="ECO:0000313" key="9">
    <source>
        <dbReference type="EMBL" id="QPC83599.1"/>
    </source>
</evidence>
<accession>A0A7S8EB42</accession>
<dbReference type="RefSeq" id="WP_195171665.1">
    <property type="nucleotide sequence ID" value="NZ_CP062983.1"/>
</dbReference>
<keyword evidence="5" id="KW-0720">Serine protease</keyword>
<dbReference type="InterPro" id="IPR047217">
    <property type="entry name" value="S49_SppA_67K_type_N"/>
</dbReference>
<dbReference type="GO" id="GO:0008236">
    <property type="term" value="F:serine-type peptidase activity"/>
    <property type="evidence" value="ECO:0007669"/>
    <property type="project" value="UniProtKB-KW"/>
</dbReference>
<dbReference type="PANTHER" id="PTHR33209">
    <property type="entry name" value="PROTEASE 4"/>
    <property type="match status" value="1"/>
</dbReference>
<proteinExistence type="inferred from homology"/>
<comment type="subcellular location">
    <subcellularLocation>
        <location evidence="1">Membrane</location>
    </subcellularLocation>
</comment>
<evidence type="ECO:0000256" key="1">
    <source>
        <dbReference type="ARBA" id="ARBA00004370"/>
    </source>
</evidence>
<reference evidence="9 10" key="1">
    <citation type="submission" date="2020-02" db="EMBL/GenBank/DDBJ databases">
        <authorList>
            <person name="Zheng R.K."/>
            <person name="Sun C.M."/>
        </authorList>
    </citation>
    <scope>NUCLEOTIDE SEQUENCE [LARGE SCALE GENOMIC DNA]</scope>
    <source>
        <strain evidence="10">rifampicinis</strain>
    </source>
</reference>
<dbReference type="PANTHER" id="PTHR33209:SF1">
    <property type="entry name" value="PEPTIDASE S49 DOMAIN-CONTAINING PROTEIN"/>
    <property type="match status" value="1"/>
</dbReference>
<dbReference type="CDD" id="cd07023">
    <property type="entry name" value="S49_Sppa_N_C"/>
    <property type="match status" value="1"/>
</dbReference>
<evidence type="ECO:0000256" key="3">
    <source>
        <dbReference type="ARBA" id="ARBA00022670"/>
    </source>
</evidence>
<evidence type="ECO:0000256" key="5">
    <source>
        <dbReference type="ARBA" id="ARBA00022825"/>
    </source>
</evidence>
<dbReference type="InterPro" id="IPR004635">
    <property type="entry name" value="Pept_S49_SppA"/>
</dbReference>
<dbReference type="PIRSF" id="PIRSF001217">
    <property type="entry name" value="Protease_4_SppA"/>
    <property type="match status" value="1"/>
</dbReference>
<dbReference type="InterPro" id="IPR004634">
    <property type="entry name" value="Pept_S49_pIV"/>
</dbReference>
<dbReference type="GO" id="GO:0016020">
    <property type="term" value="C:membrane"/>
    <property type="evidence" value="ECO:0007669"/>
    <property type="project" value="UniProtKB-SubCell"/>
</dbReference>
<dbReference type="Gene3D" id="3.90.226.10">
    <property type="entry name" value="2-enoyl-CoA Hydratase, Chain A, domain 1"/>
    <property type="match status" value="3"/>
</dbReference>
<feature type="active site" description="Proton donor/acceptor" evidence="7">
    <location>
        <position position="181"/>
    </location>
</feature>
<name>A0A7S8EB42_9CHLR</name>
<dbReference type="EMBL" id="CP062983">
    <property type="protein sequence ID" value="QPC83599.1"/>
    <property type="molecule type" value="Genomic_DNA"/>
</dbReference>
<keyword evidence="4" id="KW-0378">Hydrolase</keyword>
<keyword evidence="3" id="KW-0645">Protease</keyword>
<dbReference type="Pfam" id="PF01343">
    <property type="entry name" value="Peptidase_S49"/>
    <property type="match status" value="2"/>
</dbReference>
<dbReference type="InterPro" id="IPR047272">
    <property type="entry name" value="S49_SppA_C"/>
</dbReference>
<evidence type="ECO:0000313" key="10">
    <source>
        <dbReference type="Proteomes" id="UP000594468"/>
    </source>
</evidence>
<dbReference type="AlphaFoldDB" id="A0A7S8EB42"/>
<dbReference type="NCBIfam" id="TIGR00706">
    <property type="entry name" value="SppA_dom"/>
    <property type="match status" value="1"/>
</dbReference>
<keyword evidence="6" id="KW-0472">Membrane</keyword>
<evidence type="ECO:0000256" key="7">
    <source>
        <dbReference type="PIRSR" id="PIRSR001217-1"/>
    </source>
</evidence>
<evidence type="ECO:0000256" key="6">
    <source>
        <dbReference type="ARBA" id="ARBA00023136"/>
    </source>
</evidence>
<dbReference type="SUPFAM" id="SSF52096">
    <property type="entry name" value="ClpP/crotonase"/>
    <property type="match status" value="2"/>
</dbReference>
<feature type="active site" description="Nucleophile" evidence="7">
    <location>
        <position position="378"/>
    </location>
</feature>
<gene>
    <name evidence="9" type="primary">sppA</name>
    <name evidence="9" type="ORF">G4Y79_04235</name>
</gene>
<protein>
    <submittedName>
        <fullName evidence="9">Signal peptide peptidase SppA</fullName>
    </submittedName>
</protein>